<dbReference type="RefSeq" id="WP_094453705.1">
    <property type="nucleotide sequence ID" value="NZ_NOXU01000020.1"/>
</dbReference>
<reference evidence="2 3" key="1">
    <citation type="submission" date="2017-07" db="EMBL/GenBank/DDBJ databases">
        <title>Niveispirillum cyanobacteriorum sp. nov., isolated from cyanobacterial aggregates in a eutrophic lake.</title>
        <authorList>
            <person name="Cai H."/>
        </authorList>
    </citation>
    <scope>NUCLEOTIDE SEQUENCE [LARGE SCALE GENOMIC DNA]</scope>
    <source>
        <strain evidence="3">TH1-14</strain>
    </source>
</reference>
<dbReference type="Pfam" id="PF14352">
    <property type="entry name" value="DUF4402"/>
    <property type="match status" value="1"/>
</dbReference>
<feature type="signal peptide" evidence="1">
    <location>
        <begin position="1"/>
        <end position="26"/>
    </location>
</feature>
<protein>
    <recommendedName>
        <fullName evidence="4">DUF4402 domain-containing protein</fullName>
    </recommendedName>
</protein>
<organism evidence="2 3">
    <name type="scientific">Niveispirillum lacus</name>
    <dbReference type="NCBI Taxonomy" id="1981099"/>
    <lineage>
        <taxon>Bacteria</taxon>
        <taxon>Pseudomonadati</taxon>
        <taxon>Pseudomonadota</taxon>
        <taxon>Alphaproteobacteria</taxon>
        <taxon>Rhodospirillales</taxon>
        <taxon>Azospirillaceae</taxon>
        <taxon>Niveispirillum</taxon>
    </lineage>
</organism>
<dbReference type="AlphaFoldDB" id="A0A255Z5P2"/>
<evidence type="ECO:0000256" key="1">
    <source>
        <dbReference type="SAM" id="SignalP"/>
    </source>
</evidence>
<sequence>MNKMKRLSTLLAASLLATLPAGSALAAAGIGIPASITIVPGLTIGSTTPLAAGSISKPANSSTTDYLTVGIADGCVPDISAGASLSILGTPTLGSATITGTPNAAITVTTNSNSSTKNLAGPSAMAMEINLLEACLDAGTPVDAGVNLTGTIGAGGSSTLKIGGKFTITGTHLDGTYSGSIMVMVEYE</sequence>
<gene>
    <name evidence="2" type="ORF">CHU95_03285</name>
</gene>
<keyword evidence="1" id="KW-0732">Signal</keyword>
<dbReference type="InterPro" id="IPR025514">
    <property type="entry name" value="DUF4402"/>
</dbReference>
<dbReference type="EMBL" id="NOXU01000020">
    <property type="protein sequence ID" value="OYQ36808.1"/>
    <property type="molecule type" value="Genomic_DNA"/>
</dbReference>
<dbReference type="Proteomes" id="UP000216998">
    <property type="component" value="Unassembled WGS sequence"/>
</dbReference>
<evidence type="ECO:0008006" key="4">
    <source>
        <dbReference type="Google" id="ProtNLM"/>
    </source>
</evidence>
<evidence type="ECO:0000313" key="2">
    <source>
        <dbReference type="EMBL" id="OYQ36808.1"/>
    </source>
</evidence>
<feature type="chain" id="PRO_5013010664" description="DUF4402 domain-containing protein" evidence="1">
    <location>
        <begin position="27"/>
        <end position="188"/>
    </location>
</feature>
<keyword evidence="3" id="KW-1185">Reference proteome</keyword>
<evidence type="ECO:0000313" key="3">
    <source>
        <dbReference type="Proteomes" id="UP000216998"/>
    </source>
</evidence>
<name>A0A255Z5P2_9PROT</name>
<accession>A0A255Z5P2</accession>
<proteinExistence type="predicted"/>
<comment type="caution">
    <text evidence="2">The sequence shown here is derived from an EMBL/GenBank/DDBJ whole genome shotgun (WGS) entry which is preliminary data.</text>
</comment>